<keyword evidence="2" id="KW-1185">Reference proteome</keyword>
<dbReference type="RefSeq" id="WP_170268056.1">
    <property type="nucleotide sequence ID" value="NZ_BJZU01000236.1"/>
</dbReference>
<evidence type="ECO:0000313" key="2">
    <source>
        <dbReference type="Proteomes" id="UP001156856"/>
    </source>
</evidence>
<gene>
    <name evidence="1" type="ORF">GCM10007888_37560</name>
</gene>
<sequence>MAHAMQTAPLLAAFGLEGAIQDGLAQAWPLRLAVIKGGQRVAILHVGGHDRECQKMTLGTVDTRQADAQNTTGTTVCGWP</sequence>
<comment type="caution">
    <text evidence="1">The sequence shown here is derived from an EMBL/GenBank/DDBJ whole genome shotgun (WGS) entry which is preliminary data.</text>
</comment>
<dbReference type="EMBL" id="BSPK01000069">
    <property type="protein sequence ID" value="GLS65374.1"/>
    <property type="molecule type" value="Genomic_DNA"/>
</dbReference>
<organism evidence="1 2">
    <name type="scientific">Methylobacterium oxalidis</name>
    <dbReference type="NCBI Taxonomy" id="944322"/>
    <lineage>
        <taxon>Bacteria</taxon>
        <taxon>Pseudomonadati</taxon>
        <taxon>Pseudomonadota</taxon>
        <taxon>Alphaproteobacteria</taxon>
        <taxon>Hyphomicrobiales</taxon>
        <taxon>Methylobacteriaceae</taxon>
        <taxon>Methylobacterium</taxon>
    </lineage>
</organism>
<accession>A0ABQ6DMP2</accession>
<evidence type="ECO:0000313" key="1">
    <source>
        <dbReference type="EMBL" id="GLS65374.1"/>
    </source>
</evidence>
<protein>
    <submittedName>
        <fullName evidence="1">Uncharacterized protein</fullName>
    </submittedName>
</protein>
<dbReference type="Proteomes" id="UP001156856">
    <property type="component" value="Unassembled WGS sequence"/>
</dbReference>
<name>A0ABQ6DMP2_9HYPH</name>
<proteinExistence type="predicted"/>
<reference evidence="2" key="1">
    <citation type="journal article" date="2019" name="Int. J. Syst. Evol. Microbiol.">
        <title>The Global Catalogue of Microorganisms (GCM) 10K type strain sequencing project: providing services to taxonomists for standard genome sequencing and annotation.</title>
        <authorList>
            <consortium name="The Broad Institute Genomics Platform"/>
            <consortium name="The Broad Institute Genome Sequencing Center for Infectious Disease"/>
            <person name="Wu L."/>
            <person name="Ma J."/>
        </authorList>
    </citation>
    <scope>NUCLEOTIDE SEQUENCE [LARGE SCALE GENOMIC DNA]</scope>
    <source>
        <strain evidence="2">NBRC 107715</strain>
    </source>
</reference>